<sequence length="664" mass="75554">MYVPCGPRFGRITPPAPAFLRRVLSASIPPSMSEVLDDKPEVLVQKLDALPTDPGVYKFLDDEESVLYVGKAKNLRNRVRTYFQSSRQRDGRIEVMVQKAVDVDIIVTDTEAEALILENNQIKELQPRYNVNLRDDKTYPYICIKNERFPRVFKTRTVKQDGSEYFGPYADVSKMNAMMDAIRSVFQLRTCSLDLTEEKIEAGKYDVCLQHHIDNCKAPCVGKQSEADYMETIEQVKKLLNGQTQELMDLLKDEMQRQSDAHNFEEAARLRDQVKALKDYSQQQKVVSQDFADRDVFALHVERDEDIGCGVLFQVREGKMIGKRHKFLRSVAERSDAELILSLVENYYAEANFYPEEVLLSHDPNDHPAQDTHALEELLRREQGHQVPIKVPQRGEKASLVRMATSNAKLQVGEWKTQQMKRERNRIPESIKALGEALNMEAAPRRVDGIDVSHHGGKETVASCVVFTDATPRKSDYRTYKIRSTEEGTPDDYQAMREVVRRRYRRMVEEDGPWPDLVVIDGGKGQLSSAVEMLKEVGAFDRFPVIGLAKRLEEVYRPGDSEPVFLAKDSPALQLLQKVRDEAHRFAVTYQRKRRKKKTLQSELLDIHGIGPKTAKKLLGEFGSAAKVKEADEEALAEVVGPAKAETITDYYDETEAPAPAETE</sequence>
<dbReference type="InterPro" id="IPR050066">
    <property type="entry name" value="UvrABC_protein_C"/>
</dbReference>
<dbReference type="SUPFAM" id="SSF47781">
    <property type="entry name" value="RuvA domain 2-like"/>
    <property type="match status" value="1"/>
</dbReference>
<evidence type="ECO:0000259" key="10">
    <source>
        <dbReference type="PROSITE" id="PS50165"/>
    </source>
</evidence>
<dbReference type="InterPro" id="IPR010994">
    <property type="entry name" value="RuvA_2-like"/>
</dbReference>
<dbReference type="InterPro" id="IPR047296">
    <property type="entry name" value="GIY-YIG_UvrC_Cho"/>
</dbReference>
<keyword evidence="3 7" id="KW-0228">DNA excision</keyword>
<evidence type="ECO:0000256" key="3">
    <source>
        <dbReference type="ARBA" id="ARBA00022769"/>
    </source>
</evidence>
<dbReference type="GO" id="GO:0003677">
    <property type="term" value="F:DNA binding"/>
    <property type="evidence" value="ECO:0007669"/>
    <property type="project" value="UniProtKB-UniRule"/>
</dbReference>
<comment type="subcellular location">
    <subcellularLocation>
        <location evidence="7">Cytoplasm</location>
    </subcellularLocation>
</comment>
<keyword evidence="4 7" id="KW-0267">Excision nuclease</keyword>
<dbReference type="InterPro" id="IPR001162">
    <property type="entry name" value="UvrC_RNase_H_dom"/>
</dbReference>
<keyword evidence="1 7" id="KW-0963">Cytoplasm</keyword>
<evidence type="ECO:0000256" key="5">
    <source>
        <dbReference type="ARBA" id="ARBA00023204"/>
    </source>
</evidence>
<dbReference type="Pfam" id="PF22920">
    <property type="entry name" value="UvrC_RNaseH"/>
    <property type="match status" value="1"/>
</dbReference>
<dbReference type="NCBIfam" id="TIGR00194">
    <property type="entry name" value="uvrC"/>
    <property type="match status" value="1"/>
</dbReference>
<keyword evidence="2 7" id="KW-0227">DNA damage</keyword>
<dbReference type="Pfam" id="PF02151">
    <property type="entry name" value="UVR"/>
    <property type="match status" value="1"/>
</dbReference>
<dbReference type="InterPro" id="IPR004791">
    <property type="entry name" value="UvrC"/>
</dbReference>
<dbReference type="GO" id="GO:0006289">
    <property type="term" value="P:nucleotide-excision repair"/>
    <property type="evidence" value="ECO:0007669"/>
    <property type="project" value="UniProtKB-UniRule"/>
</dbReference>
<dbReference type="InterPro" id="IPR036876">
    <property type="entry name" value="UVR_dom_sf"/>
</dbReference>
<keyword evidence="5 7" id="KW-0234">DNA repair</keyword>
<dbReference type="PROSITE" id="PS50165">
    <property type="entry name" value="UVRC"/>
    <property type="match status" value="1"/>
</dbReference>
<dbReference type="PROSITE" id="PS50151">
    <property type="entry name" value="UVR"/>
    <property type="match status" value="1"/>
</dbReference>
<dbReference type="FunFam" id="3.40.1440.10:FF:000001">
    <property type="entry name" value="UvrABC system protein C"/>
    <property type="match status" value="1"/>
</dbReference>
<dbReference type="GO" id="GO:0009432">
    <property type="term" value="P:SOS response"/>
    <property type="evidence" value="ECO:0007669"/>
    <property type="project" value="UniProtKB-UniRule"/>
</dbReference>
<dbReference type="InterPro" id="IPR000305">
    <property type="entry name" value="GIY-YIG_endonuc"/>
</dbReference>
<dbReference type="SUPFAM" id="SSF46600">
    <property type="entry name" value="C-terminal UvrC-binding domain of UvrB"/>
    <property type="match status" value="1"/>
</dbReference>
<feature type="domain" description="UvrC family homology region profile" evidence="10">
    <location>
        <begin position="304"/>
        <end position="534"/>
    </location>
</feature>
<dbReference type="EMBL" id="FP565814">
    <property type="protein sequence ID" value="CBH24698.1"/>
    <property type="molecule type" value="Genomic_DNA"/>
</dbReference>
<dbReference type="Pfam" id="PF01541">
    <property type="entry name" value="GIY-YIG"/>
    <property type="match status" value="1"/>
</dbReference>
<comment type="subunit">
    <text evidence="7">Interacts with UvrB in an incision complex.</text>
</comment>
<evidence type="ECO:0000256" key="7">
    <source>
        <dbReference type="HAMAP-Rule" id="MF_00203"/>
    </source>
</evidence>
<evidence type="ECO:0000256" key="4">
    <source>
        <dbReference type="ARBA" id="ARBA00022881"/>
    </source>
</evidence>
<dbReference type="Gene3D" id="3.40.1440.10">
    <property type="entry name" value="GIY-YIG endonuclease"/>
    <property type="match status" value="1"/>
</dbReference>
<dbReference type="GO" id="GO:0009380">
    <property type="term" value="C:excinuclease repair complex"/>
    <property type="evidence" value="ECO:0007669"/>
    <property type="project" value="InterPro"/>
</dbReference>
<dbReference type="PANTHER" id="PTHR30562">
    <property type="entry name" value="UVRC/OXIDOREDUCTASE"/>
    <property type="match status" value="1"/>
</dbReference>
<accession>D5H9J3</accession>
<dbReference type="InterPro" id="IPR001943">
    <property type="entry name" value="UVR_dom"/>
</dbReference>
<dbReference type="Gene3D" id="3.30.420.340">
    <property type="entry name" value="UvrC, RNAse H endonuclease domain"/>
    <property type="match status" value="1"/>
</dbReference>
<gene>
    <name evidence="7 11" type="primary">uvrC</name>
    <name evidence="11" type="ordered locus">SRM_01777</name>
</gene>
<evidence type="ECO:0000259" key="9">
    <source>
        <dbReference type="PROSITE" id="PS50164"/>
    </source>
</evidence>
<evidence type="ECO:0000313" key="11">
    <source>
        <dbReference type="EMBL" id="CBH24698.1"/>
    </source>
</evidence>
<dbReference type="Proteomes" id="UP000000933">
    <property type="component" value="Chromosome"/>
</dbReference>
<dbReference type="Pfam" id="PF08459">
    <property type="entry name" value="UvrC_RNaseH_dom"/>
    <property type="match status" value="1"/>
</dbReference>
<dbReference type="Pfam" id="PF14520">
    <property type="entry name" value="HHH_5"/>
    <property type="match status" value="1"/>
</dbReference>
<dbReference type="AlphaFoldDB" id="D5H9J3"/>
<dbReference type="CDD" id="cd10434">
    <property type="entry name" value="GIY-YIG_UvrC_Cho"/>
    <property type="match status" value="1"/>
</dbReference>
<protein>
    <recommendedName>
        <fullName evidence="7">UvrABC system protein C</fullName>
        <shortName evidence="7">Protein UvrC</shortName>
    </recommendedName>
    <alternativeName>
        <fullName evidence="7">Excinuclease ABC subunit C</fullName>
    </alternativeName>
</protein>
<evidence type="ECO:0000256" key="1">
    <source>
        <dbReference type="ARBA" id="ARBA00022490"/>
    </source>
</evidence>
<dbReference type="HAMAP" id="MF_00203">
    <property type="entry name" value="UvrC"/>
    <property type="match status" value="1"/>
</dbReference>
<dbReference type="InterPro" id="IPR038476">
    <property type="entry name" value="UvrC_RNase_H_dom_sf"/>
</dbReference>
<dbReference type="KEGG" id="srm:SRM_01777"/>
<reference evidence="12" key="2">
    <citation type="submission" date="2010-04" db="EMBL/GenBank/DDBJ databases">
        <title>Genome sequence of Salinibacter ruber M8.</title>
        <authorList>
            <consortium name="Genoscope"/>
        </authorList>
    </citation>
    <scope>NUCLEOTIDE SEQUENCE [LARGE SCALE GENOMIC DNA]</scope>
    <source>
        <strain evidence="12">M8</strain>
    </source>
</reference>
<dbReference type="NCBIfam" id="NF001824">
    <property type="entry name" value="PRK00558.1-5"/>
    <property type="match status" value="1"/>
</dbReference>
<dbReference type="HOGENOM" id="CLU_014841_3_2_10"/>
<reference evidence="11 12" key="1">
    <citation type="journal article" date="2010" name="ISME J.">
        <title>Fine-scale evolution: genomic, phenotypic and ecological differentiation in two coexisting Salinibacter ruber strains.</title>
        <authorList>
            <person name="Pena A."/>
            <person name="Teeling H."/>
            <person name="Huerta-Cepas J."/>
            <person name="Santos F."/>
            <person name="Yarza P."/>
            <person name="Brito-Echeverria J."/>
            <person name="Lucio M."/>
            <person name="Schmitt-Kopplin P."/>
            <person name="Meseguer I."/>
            <person name="Schenowitz C."/>
            <person name="Dossat C."/>
            <person name="Barbe V."/>
            <person name="Dopazo J."/>
            <person name="Rossello-Mora R."/>
            <person name="Schuler M."/>
            <person name="Glockner F.O."/>
            <person name="Amann R."/>
            <person name="Gabaldon T."/>
            <person name="Anton J."/>
        </authorList>
    </citation>
    <scope>NUCLEOTIDE SEQUENCE [LARGE SCALE GENOMIC DNA]</scope>
    <source>
        <strain evidence="11 12">M8</strain>
    </source>
</reference>
<feature type="domain" description="UVR" evidence="8">
    <location>
        <begin position="245"/>
        <end position="280"/>
    </location>
</feature>
<evidence type="ECO:0000256" key="6">
    <source>
        <dbReference type="ARBA" id="ARBA00023236"/>
    </source>
</evidence>
<feature type="domain" description="GIY-YIG" evidence="9">
    <location>
        <begin position="52"/>
        <end position="131"/>
    </location>
</feature>
<dbReference type="PATRIC" id="fig|761659.10.peg.1934"/>
<organism evidence="11 12">
    <name type="scientific">Salinibacter ruber (strain M8)</name>
    <dbReference type="NCBI Taxonomy" id="761659"/>
    <lineage>
        <taxon>Bacteria</taxon>
        <taxon>Pseudomonadati</taxon>
        <taxon>Rhodothermota</taxon>
        <taxon>Rhodothermia</taxon>
        <taxon>Rhodothermales</taxon>
        <taxon>Salinibacteraceae</taxon>
        <taxon>Salinibacter</taxon>
    </lineage>
</organism>
<proteinExistence type="inferred from homology"/>
<dbReference type="SUPFAM" id="SSF82771">
    <property type="entry name" value="GIY-YIG endonuclease"/>
    <property type="match status" value="1"/>
</dbReference>
<dbReference type="Gene3D" id="4.10.860.10">
    <property type="entry name" value="UVR domain"/>
    <property type="match status" value="1"/>
</dbReference>
<evidence type="ECO:0000259" key="8">
    <source>
        <dbReference type="PROSITE" id="PS50151"/>
    </source>
</evidence>
<dbReference type="Gene3D" id="1.10.150.20">
    <property type="entry name" value="5' to 3' exonuclease, C-terminal subdomain"/>
    <property type="match status" value="1"/>
</dbReference>
<keyword evidence="6 7" id="KW-0742">SOS response</keyword>
<dbReference type="GO" id="GO:0005737">
    <property type="term" value="C:cytoplasm"/>
    <property type="evidence" value="ECO:0007669"/>
    <property type="project" value="UniProtKB-SubCell"/>
</dbReference>
<comment type="function">
    <text evidence="7">The UvrABC repair system catalyzes the recognition and processing of DNA lesions. UvrC both incises the 5' and 3' sides of the lesion. The N-terminal half is responsible for the 3' incision and the C-terminal half is responsible for the 5' incision.</text>
</comment>
<comment type="similarity">
    <text evidence="7">Belongs to the UvrC family.</text>
</comment>
<dbReference type="GO" id="GO:0009381">
    <property type="term" value="F:excinuclease ABC activity"/>
    <property type="evidence" value="ECO:0007669"/>
    <property type="project" value="UniProtKB-UniRule"/>
</dbReference>
<dbReference type="SMART" id="SM00465">
    <property type="entry name" value="GIYc"/>
    <property type="match status" value="1"/>
</dbReference>
<evidence type="ECO:0000256" key="2">
    <source>
        <dbReference type="ARBA" id="ARBA00022763"/>
    </source>
</evidence>
<name>D5H9J3_SALRM</name>
<dbReference type="InterPro" id="IPR035901">
    <property type="entry name" value="GIY-YIG_endonuc_sf"/>
</dbReference>
<evidence type="ECO:0000313" key="12">
    <source>
        <dbReference type="Proteomes" id="UP000000933"/>
    </source>
</evidence>
<dbReference type="PROSITE" id="PS50164">
    <property type="entry name" value="GIY_YIG"/>
    <property type="match status" value="1"/>
</dbReference>
<dbReference type="PANTHER" id="PTHR30562:SF1">
    <property type="entry name" value="UVRABC SYSTEM PROTEIN C"/>
    <property type="match status" value="1"/>
</dbReference>